<gene>
    <name evidence="1" type="ORF">FWILDA_LOCUS16631</name>
</gene>
<evidence type="ECO:0000313" key="1">
    <source>
        <dbReference type="EMBL" id="CAI2194548.1"/>
    </source>
</evidence>
<organism evidence="1 2">
    <name type="scientific">Funneliformis geosporum</name>
    <dbReference type="NCBI Taxonomy" id="1117311"/>
    <lineage>
        <taxon>Eukaryota</taxon>
        <taxon>Fungi</taxon>
        <taxon>Fungi incertae sedis</taxon>
        <taxon>Mucoromycota</taxon>
        <taxon>Glomeromycotina</taxon>
        <taxon>Glomeromycetes</taxon>
        <taxon>Glomerales</taxon>
        <taxon>Glomeraceae</taxon>
        <taxon>Funneliformis</taxon>
    </lineage>
</organism>
<comment type="caution">
    <text evidence="1">The sequence shown here is derived from an EMBL/GenBank/DDBJ whole genome shotgun (WGS) entry which is preliminary data.</text>
</comment>
<feature type="non-terminal residue" evidence="1">
    <location>
        <position position="1"/>
    </location>
</feature>
<protein>
    <submittedName>
        <fullName evidence="1">9597_t:CDS:1</fullName>
    </submittedName>
</protein>
<keyword evidence="2" id="KW-1185">Reference proteome</keyword>
<accession>A0A9W4T6Q2</accession>
<dbReference type="Proteomes" id="UP001153678">
    <property type="component" value="Unassembled WGS sequence"/>
</dbReference>
<dbReference type="AlphaFoldDB" id="A0A9W4T6Q2"/>
<name>A0A9W4T6Q2_9GLOM</name>
<sequence length="39" mass="4651">APAVASFEWTIDAARELIRLQRENYDYFELVPNNCHERI</sequence>
<dbReference type="EMBL" id="CAMKVN010011053">
    <property type="protein sequence ID" value="CAI2194548.1"/>
    <property type="molecule type" value="Genomic_DNA"/>
</dbReference>
<proteinExistence type="predicted"/>
<evidence type="ECO:0000313" key="2">
    <source>
        <dbReference type="Proteomes" id="UP001153678"/>
    </source>
</evidence>
<reference evidence="1" key="1">
    <citation type="submission" date="2022-08" db="EMBL/GenBank/DDBJ databases">
        <authorList>
            <person name="Kallberg Y."/>
            <person name="Tangrot J."/>
            <person name="Rosling A."/>
        </authorList>
    </citation>
    <scope>NUCLEOTIDE SEQUENCE</scope>
    <source>
        <strain evidence="1">Wild A</strain>
    </source>
</reference>